<dbReference type="InterPro" id="IPR014016">
    <property type="entry name" value="UvrD-like_ATP-bd"/>
</dbReference>
<evidence type="ECO:0000256" key="8">
    <source>
        <dbReference type="ARBA" id="ARBA00034617"/>
    </source>
</evidence>
<evidence type="ECO:0000256" key="7">
    <source>
        <dbReference type="ARBA" id="ARBA00023235"/>
    </source>
</evidence>
<evidence type="ECO:0000256" key="3">
    <source>
        <dbReference type="ARBA" id="ARBA00022801"/>
    </source>
</evidence>
<dbReference type="Gene3D" id="3.40.50.300">
    <property type="entry name" value="P-loop containing nucleotide triphosphate hydrolases"/>
    <property type="match status" value="3"/>
</dbReference>
<keyword evidence="7" id="KW-0413">Isomerase</keyword>
<evidence type="ECO:0000256" key="9">
    <source>
        <dbReference type="ARBA" id="ARBA00034808"/>
    </source>
</evidence>
<reference evidence="12" key="1">
    <citation type="submission" date="2018-05" db="EMBL/GenBank/DDBJ databases">
        <authorList>
            <person name="Lanie J.A."/>
            <person name="Ng W.-L."/>
            <person name="Kazmierczak K.M."/>
            <person name="Andrzejewski T.M."/>
            <person name="Davidsen T.M."/>
            <person name="Wayne K.J."/>
            <person name="Tettelin H."/>
            <person name="Glass J.I."/>
            <person name="Rusch D."/>
            <person name="Podicherti R."/>
            <person name="Tsui H.-C.T."/>
            <person name="Winkler M.E."/>
        </authorList>
    </citation>
    <scope>NUCLEOTIDE SEQUENCE</scope>
</reference>
<evidence type="ECO:0000256" key="4">
    <source>
        <dbReference type="ARBA" id="ARBA00022806"/>
    </source>
</evidence>
<dbReference type="CDD" id="cd17932">
    <property type="entry name" value="DEXQc_UvrD"/>
    <property type="match status" value="1"/>
</dbReference>
<accession>A0A381Z4V0</accession>
<dbReference type="EC" id="5.6.2.4" evidence="9"/>
<dbReference type="GO" id="GO:0016787">
    <property type="term" value="F:hydrolase activity"/>
    <property type="evidence" value="ECO:0007669"/>
    <property type="project" value="UniProtKB-KW"/>
</dbReference>
<evidence type="ECO:0000256" key="6">
    <source>
        <dbReference type="ARBA" id="ARBA00023125"/>
    </source>
</evidence>
<evidence type="ECO:0000313" key="12">
    <source>
        <dbReference type="EMBL" id="SVA83971.1"/>
    </source>
</evidence>
<dbReference type="InterPro" id="IPR013986">
    <property type="entry name" value="DExx_box_DNA_helicase_dom_sf"/>
</dbReference>
<dbReference type="Gene3D" id="1.10.10.160">
    <property type="match status" value="1"/>
</dbReference>
<evidence type="ECO:0000256" key="1">
    <source>
        <dbReference type="ARBA" id="ARBA00009922"/>
    </source>
</evidence>
<dbReference type="AlphaFoldDB" id="A0A381Z4V0"/>
<evidence type="ECO:0000256" key="5">
    <source>
        <dbReference type="ARBA" id="ARBA00022840"/>
    </source>
</evidence>
<dbReference type="InterPro" id="IPR000212">
    <property type="entry name" value="DNA_helicase_UvrD/REP"/>
</dbReference>
<dbReference type="Pfam" id="PF13361">
    <property type="entry name" value="UvrD_C"/>
    <property type="match status" value="1"/>
</dbReference>
<keyword evidence="4" id="KW-0347">Helicase</keyword>
<sequence length="715" mass="81607">MTKSNSSKFEPSPEQKAILALKEDTIVTSNPGTGKTTTLSLKVIDLLENGAKPEDILCITFTIKAKKEMIDKIFEMSQGKFSDADILKIKIHTFHAFAWDYLTEAGLLSSEIIGNNILRYSILESFIENKALNWGKSYIVDTIMPKVENSIRKIKSFGITPDKIDMKKTASIIQQNFKPTRAFSKDDIKAFLTYYVEAYKHYENSKKDMVDYSDMLLTFLEKFQGAKYEHVLVDEMQDMNGIQAQIIEMISKNLFLVGDAKQAIFGFQGGSIKNFQKFAKSCKSMLLSTNRRSTQQILDYSKRYFLDGTEHRTKFEKELKNFNGVAKGQLPKIIFTGAPLGKILSLIKENPDKSIGVITRKNRQIIEISKYLDNHSIDYTTTSSQATTQEARNQIIIYIKGLLSNDINQKISATFTTFSPYTLQEAFEFSDDAKNNKEIEKLNSWKTNLNKEDLNLLFSEEILPTSVSKGSEWFSTAMSVKQQIDDYLEFETRTFEGLFDFIAIGEEAYTERNKKSLRTLTTVHKAKGRAFDIVIYVPTTGGGRTNFIDVITESICVAKGINPEDEVVEESLRIDFVSLTRAKEKLFIISDDEKIAKRFHHENLSEFEVDEIEEEEVDTSTISNRLSEAYSLFVSGEYSKSEELLKSKETWLREYIISYFENIEHFSYSSVTKVPYDFLTKNIIKKPYSSPAMDFGSNVHNALEKIVLGKAKLED</sequence>
<dbReference type="PANTHER" id="PTHR11070">
    <property type="entry name" value="UVRD / RECB / PCRA DNA HELICASE FAMILY MEMBER"/>
    <property type="match status" value="1"/>
</dbReference>
<keyword evidence="3" id="KW-0378">Hydrolase</keyword>
<protein>
    <recommendedName>
        <fullName evidence="9">DNA 3'-5' helicase</fullName>
        <ecNumber evidence="9">5.6.2.4</ecNumber>
    </recommendedName>
</protein>
<dbReference type="InterPro" id="IPR027417">
    <property type="entry name" value="P-loop_NTPase"/>
</dbReference>
<dbReference type="GO" id="GO:0043138">
    <property type="term" value="F:3'-5' DNA helicase activity"/>
    <property type="evidence" value="ECO:0007669"/>
    <property type="project" value="UniProtKB-EC"/>
</dbReference>
<dbReference type="InterPro" id="IPR014017">
    <property type="entry name" value="DNA_helicase_UvrD-like_C"/>
</dbReference>
<dbReference type="PROSITE" id="PS51198">
    <property type="entry name" value="UVRD_HELICASE_ATP_BIND"/>
    <property type="match status" value="1"/>
</dbReference>
<dbReference type="GO" id="GO:0000725">
    <property type="term" value="P:recombinational repair"/>
    <property type="evidence" value="ECO:0007669"/>
    <property type="project" value="TreeGrafter"/>
</dbReference>
<feature type="domain" description="UvrD-like helicase ATP-binding" evidence="11">
    <location>
        <begin position="8"/>
        <end position="294"/>
    </location>
</feature>
<feature type="non-terminal residue" evidence="12">
    <location>
        <position position="715"/>
    </location>
</feature>
<evidence type="ECO:0000259" key="11">
    <source>
        <dbReference type="PROSITE" id="PS51198"/>
    </source>
</evidence>
<comment type="catalytic activity">
    <reaction evidence="10">
        <text>ATP + H2O = ADP + phosphate + H(+)</text>
        <dbReference type="Rhea" id="RHEA:13065"/>
        <dbReference type="ChEBI" id="CHEBI:15377"/>
        <dbReference type="ChEBI" id="CHEBI:15378"/>
        <dbReference type="ChEBI" id="CHEBI:30616"/>
        <dbReference type="ChEBI" id="CHEBI:43474"/>
        <dbReference type="ChEBI" id="CHEBI:456216"/>
        <dbReference type="EC" id="5.6.2.4"/>
    </reaction>
</comment>
<comment type="catalytic activity">
    <reaction evidence="8">
        <text>Couples ATP hydrolysis with the unwinding of duplex DNA by translocating in the 3'-5' direction.</text>
        <dbReference type="EC" id="5.6.2.4"/>
    </reaction>
</comment>
<comment type="similarity">
    <text evidence="1">Belongs to the helicase family. UvrD subfamily.</text>
</comment>
<evidence type="ECO:0000256" key="10">
    <source>
        <dbReference type="ARBA" id="ARBA00048988"/>
    </source>
</evidence>
<keyword evidence="6" id="KW-0238">DNA-binding</keyword>
<dbReference type="Pfam" id="PF00580">
    <property type="entry name" value="UvrD-helicase"/>
    <property type="match status" value="1"/>
</dbReference>
<organism evidence="12">
    <name type="scientific">marine metagenome</name>
    <dbReference type="NCBI Taxonomy" id="408172"/>
    <lineage>
        <taxon>unclassified sequences</taxon>
        <taxon>metagenomes</taxon>
        <taxon>ecological metagenomes</taxon>
    </lineage>
</organism>
<dbReference type="GO" id="GO:0005524">
    <property type="term" value="F:ATP binding"/>
    <property type="evidence" value="ECO:0007669"/>
    <property type="project" value="UniProtKB-KW"/>
</dbReference>
<proteinExistence type="inferred from homology"/>
<name>A0A381Z4V0_9ZZZZ</name>
<dbReference type="GO" id="GO:0003677">
    <property type="term" value="F:DNA binding"/>
    <property type="evidence" value="ECO:0007669"/>
    <property type="project" value="UniProtKB-KW"/>
</dbReference>
<dbReference type="PANTHER" id="PTHR11070:SF2">
    <property type="entry name" value="ATP-DEPENDENT DNA HELICASE SRS2"/>
    <property type="match status" value="1"/>
</dbReference>
<gene>
    <name evidence="12" type="ORF">METZ01_LOCUS136825</name>
</gene>
<dbReference type="EMBL" id="UINC01019863">
    <property type="protein sequence ID" value="SVA83971.1"/>
    <property type="molecule type" value="Genomic_DNA"/>
</dbReference>
<keyword evidence="2" id="KW-0547">Nucleotide-binding</keyword>
<keyword evidence="5" id="KW-0067">ATP-binding</keyword>
<dbReference type="SUPFAM" id="SSF52540">
    <property type="entry name" value="P-loop containing nucleoside triphosphate hydrolases"/>
    <property type="match status" value="1"/>
</dbReference>
<evidence type="ECO:0000256" key="2">
    <source>
        <dbReference type="ARBA" id="ARBA00022741"/>
    </source>
</evidence>